<comment type="caution">
    <text evidence="2">The sequence shown here is derived from an EMBL/GenBank/DDBJ whole genome shotgun (WGS) entry which is preliminary data.</text>
</comment>
<keyword evidence="1" id="KW-0812">Transmembrane</keyword>
<keyword evidence="1" id="KW-0472">Membrane</keyword>
<dbReference type="InterPro" id="IPR038750">
    <property type="entry name" value="YczE/YyaS-like"/>
</dbReference>
<feature type="transmembrane region" description="Helical" evidence="1">
    <location>
        <begin position="52"/>
        <end position="76"/>
    </location>
</feature>
<dbReference type="Pfam" id="PF19700">
    <property type="entry name" value="DUF6198"/>
    <property type="match status" value="1"/>
</dbReference>
<accession>A0ABW4E6W1</accession>
<keyword evidence="3" id="KW-1185">Reference proteome</keyword>
<evidence type="ECO:0000313" key="3">
    <source>
        <dbReference type="Proteomes" id="UP001597252"/>
    </source>
</evidence>
<keyword evidence="1" id="KW-1133">Transmembrane helix</keyword>
<feature type="transmembrane region" description="Helical" evidence="1">
    <location>
        <begin position="158"/>
        <end position="183"/>
    </location>
</feature>
<protein>
    <recommendedName>
        <fullName evidence="4">Fructose permease</fullName>
    </recommendedName>
</protein>
<organism evidence="2 3">
    <name type="scientific">Lacticaseibacillus baoqingensis</name>
    <dbReference type="NCBI Taxonomy" id="2486013"/>
    <lineage>
        <taxon>Bacteria</taxon>
        <taxon>Bacillati</taxon>
        <taxon>Bacillota</taxon>
        <taxon>Bacilli</taxon>
        <taxon>Lactobacillales</taxon>
        <taxon>Lactobacillaceae</taxon>
        <taxon>Lacticaseibacillus</taxon>
    </lineage>
</organism>
<feature type="transmembrane region" description="Helical" evidence="1">
    <location>
        <begin position="189"/>
        <end position="208"/>
    </location>
</feature>
<feature type="transmembrane region" description="Helical" evidence="1">
    <location>
        <begin position="88"/>
        <end position="106"/>
    </location>
</feature>
<gene>
    <name evidence="2" type="ORF">ACFQ5J_03125</name>
</gene>
<sequence length="221" mass="24476">MLVNQVVRPLTKTESVFFLCVSILINAIGNALTVCLNLGSAMWTASSANLSYFIHVRLDLILIGFGTVIIVINCCLRHRVDWGRIAKNFIFMIPFSLLVQVFADAFSRWQIQGLSLGVRIGLDLFGIVLIGMAVSIYQRVNVILHPNDDFMQTLRFDYCHGNAALAMWASYIPPAIVLVVAVIGTRQILAINIGTAFSLALQGSLVGWSDKLVFPRLKHQL</sequence>
<dbReference type="EMBL" id="JBHTON010000006">
    <property type="protein sequence ID" value="MFD1484221.1"/>
    <property type="molecule type" value="Genomic_DNA"/>
</dbReference>
<evidence type="ECO:0000256" key="1">
    <source>
        <dbReference type="SAM" id="Phobius"/>
    </source>
</evidence>
<dbReference type="Proteomes" id="UP001597252">
    <property type="component" value="Unassembled WGS sequence"/>
</dbReference>
<evidence type="ECO:0008006" key="4">
    <source>
        <dbReference type="Google" id="ProtNLM"/>
    </source>
</evidence>
<feature type="transmembrane region" description="Helical" evidence="1">
    <location>
        <begin position="16"/>
        <end position="40"/>
    </location>
</feature>
<proteinExistence type="predicted"/>
<reference evidence="3" key="1">
    <citation type="journal article" date="2019" name="Int. J. Syst. Evol. Microbiol.">
        <title>The Global Catalogue of Microorganisms (GCM) 10K type strain sequencing project: providing services to taxonomists for standard genome sequencing and annotation.</title>
        <authorList>
            <consortium name="The Broad Institute Genomics Platform"/>
            <consortium name="The Broad Institute Genome Sequencing Center for Infectious Disease"/>
            <person name="Wu L."/>
            <person name="Ma J."/>
        </authorList>
    </citation>
    <scope>NUCLEOTIDE SEQUENCE [LARGE SCALE GENOMIC DNA]</scope>
    <source>
        <strain evidence="3">CCM 8903</strain>
    </source>
</reference>
<feature type="transmembrane region" description="Helical" evidence="1">
    <location>
        <begin position="118"/>
        <end position="137"/>
    </location>
</feature>
<evidence type="ECO:0000313" key="2">
    <source>
        <dbReference type="EMBL" id="MFD1484221.1"/>
    </source>
</evidence>
<name>A0ABW4E6W1_9LACO</name>
<dbReference type="RefSeq" id="WP_125752174.1">
    <property type="nucleotide sequence ID" value="NZ_JBHTON010000006.1"/>
</dbReference>